<organism evidence="6 7">
    <name type="scientific">Vagococcus fessus</name>
    <dbReference type="NCBI Taxonomy" id="120370"/>
    <lineage>
        <taxon>Bacteria</taxon>
        <taxon>Bacillati</taxon>
        <taxon>Bacillota</taxon>
        <taxon>Bacilli</taxon>
        <taxon>Lactobacillales</taxon>
        <taxon>Enterococcaceae</taxon>
        <taxon>Vagococcus</taxon>
    </lineage>
</organism>
<evidence type="ECO:0000313" key="7">
    <source>
        <dbReference type="Proteomes" id="UP000287101"/>
    </source>
</evidence>
<dbReference type="InterPro" id="IPR001638">
    <property type="entry name" value="Solute-binding_3/MltF_N"/>
</dbReference>
<keyword evidence="7" id="KW-1185">Reference proteome</keyword>
<dbReference type="EMBL" id="NGJY01000005">
    <property type="protein sequence ID" value="RSU01616.1"/>
    <property type="molecule type" value="Genomic_DNA"/>
</dbReference>
<dbReference type="PANTHER" id="PTHR35936:SF34">
    <property type="entry name" value="ABC TRANSPORTER EXTRACELLULAR-BINDING PROTEIN YCKB-RELATED"/>
    <property type="match status" value="1"/>
</dbReference>
<evidence type="ECO:0000256" key="2">
    <source>
        <dbReference type="ARBA" id="ARBA00010333"/>
    </source>
</evidence>
<accession>A0A430A4F6</accession>
<feature type="domain" description="Solute-binding protein family 3/N-terminal" evidence="5">
    <location>
        <begin position="46"/>
        <end position="269"/>
    </location>
</feature>
<dbReference type="AlphaFoldDB" id="A0A430A4F6"/>
<dbReference type="PROSITE" id="PS51257">
    <property type="entry name" value="PROKAR_LIPOPROTEIN"/>
    <property type="match status" value="1"/>
</dbReference>
<reference evidence="6 7" key="1">
    <citation type="submission" date="2017-05" db="EMBL/GenBank/DDBJ databases">
        <title>Vagococcus spp. assemblies.</title>
        <authorList>
            <person name="Gulvik C.A."/>
        </authorList>
    </citation>
    <scope>NUCLEOTIDE SEQUENCE [LARGE SCALE GENOMIC DNA]</scope>
    <source>
        <strain evidence="6 7">CCUG 41755</strain>
    </source>
</reference>
<gene>
    <name evidence="6" type="ORF">CBF31_10325</name>
</gene>
<dbReference type="InterPro" id="IPR018313">
    <property type="entry name" value="SBP_3_CS"/>
</dbReference>
<evidence type="ECO:0000313" key="6">
    <source>
        <dbReference type="EMBL" id="RSU01616.1"/>
    </source>
</evidence>
<comment type="similarity">
    <text evidence="2 4">Belongs to the bacterial solute-binding protein 3 family.</text>
</comment>
<dbReference type="Pfam" id="PF00497">
    <property type="entry name" value="SBP_bac_3"/>
    <property type="match status" value="1"/>
</dbReference>
<sequence>MKKSWLVGLGIVAASVLLVGCSSPKEDKEKAAPKDDSWSKVEEAKKMVVATSGTLFPSSYYNDKNELTGYDVEIAKEVAKRLGVEAEFKEYNVDGTIASLKKGTADFVANDSSMNEKREKTFALSVPLKHSFDSMIVRKSDNSGIKELEDLKGKKAAGEGTTGYMKMAEQFGAELVSYDNATNDQYLTDVANGRTDVIINDYYLQKMSVGALPDIPVKILEDVYFNASTSGFLYLKEHKAIREKIDGVLNEMKDDGTLTKISKQFFDTDVSVEPKVKIDRRVEVD</sequence>
<proteinExistence type="inferred from homology"/>
<dbReference type="OrthoDB" id="8613538at2"/>
<dbReference type="Gene3D" id="3.40.190.10">
    <property type="entry name" value="Periplasmic binding protein-like II"/>
    <property type="match status" value="2"/>
</dbReference>
<dbReference type="SUPFAM" id="SSF53850">
    <property type="entry name" value="Periplasmic binding protein-like II"/>
    <property type="match status" value="1"/>
</dbReference>
<dbReference type="GO" id="GO:0030313">
    <property type="term" value="C:cell envelope"/>
    <property type="evidence" value="ECO:0007669"/>
    <property type="project" value="UniProtKB-SubCell"/>
</dbReference>
<dbReference type="PANTHER" id="PTHR35936">
    <property type="entry name" value="MEMBRANE-BOUND LYTIC MUREIN TRANSGLYCOSYLASE F"/>
    <property type="match status" value="1"/>
</dbReference>
<dbReference type="Proteomes" id="UP000287101">
    <property type="component" value="Unassembled WGS sequence"/>
</dbReference>
<evidence type="ECO:0000256" key="4">
    <source>
        <dbReference type="RuleBase" id="RU003744"/>
    </source>
</evidence>
<evidence type="ECO:0000256" key="1">
    <source>
        <dbReference type="ARBA" id="ARBA00004196"/>
    </source>
</evidence>
<evidence type="ECO:0000256" key="3">
    <source>
        <dbReference type="ARBA" id="ARBA00022729"/>
    </source>
</evidence>
<keyword evidence="3" id="KW-0732">Signal</keyword>
<comment type="subcellular location">
    <subcellularLocation>
        <location evidence="1">Cell envelope</location>
    </subcellularLocation>
</comment>
<comment type="caution">
    <text evidence="6">The sequence shown here is derived from an EMBL/GenBank/DDBJ whole genome shotgun (WGS) entry which is preliminary data.</text>
</comment>
<evidence type="ECO:0000259" key="5">
    <source>
        <dbReference type="SMART" id="SM00062"/>
    </source>
</evidence>
<dbReference type="SMART" id="SM00062">
    <property type="entry name" value="PBPb"/>
    <property type="match status" value="1"/>
</dbReference>
<dbReference type="PROSITE" id="PS01039">
    <property type="entry name" value="SBP_BACTERIAL_3"/>
    <property type="match status" value="1"/>
</dbReference>
<name>A0A430A4F6_9ENTE</name>
<dbReference type="RefSeq" id="WP_126832710.1">
    <property type="nucleotide sequence ID" value="NZ_CBCRYB010000008.1"/>
</dbReference>
<protein>
    <submittedName>
        <fullName evidence="6">ABC transporter substrate-binding protein</fullName>
    </submittedName>
</protein>